<dbReference type="InterPro" id="IPR052357">
    <property type="entry name" value="Orn_Lys_Arg_decarboxylase-I"/>
</dbReference>
<sequence length="522" mass="56407">MYRNSNKNSFHVPGHKNGQAYKHTESAGFLSQVMSVDVTEITGTDDLHHPEGVILEAQVLAASCFGAEESFFLVGGSTVGNLAMILTVCTHPGDILLVQRNVHKSVLNGLMLAGARAVFLQPQIDSISGLAVAPTPSGVEAALNAYPEAKGVFITMPNYHGMGTDLTPIAEICHRQGIPLLVDEAHGAHYGQHPELPGHALSCGADVVVQSTHKMLSALTMGAMLHVQGSRINRDLLRQRLAMVQSSSPSYPVMASLDLARRQLHVLGAEAFTAGLAAVNTLKRGLAELPRFKLLQPVVQQQTTAADVAAYASTGRDLFPAEPDQAGAYTTQDPFKVVIYDDAGVLSGYELQQQLEAHGCVPEMSDEQFVVLLFSLGSTLDDTRRLLDALRRIDEDVSSSPLKGDRRTIDTAFKSHAGEFSTWNNFNELQISEPVTFNLQPVKEIEVEAISISDCAGRVAAEMIIPYPPGIPLIYAGERICNEMAVQLKRLAMAGAKCHGTADLQLQTVRVFKNHISQEEDI</sequence>
<evidence type="ECO:0000256" key="4">
    <source>
        <dbReference type="ARBA" id="ARBA00022898"/>
    </source>
</evidence>
<reference evidence="8 9" key="1">
    <citation type="journal article" date="2014" name="Genome Announc.">
        <title>Draft Genome Sequence of Paenibacillus pini JCM 16418T, Isolated from the Rhizosphere of Pine Tree.</title>
        <authorList>
            <person name="Yuki M."/>
            <person name="Oshima K."/>
            <person name="Suda W."/>
            <person name="Oshida Y."/>
            <person name="Kitamura K."/>
            <person name="Iida Y."/>
            <person name="Hattori M."/>
            <person name="Ohkuma M."/>
        </authorList>
    </citation>
    <scope>NUCLEOTIDE SEQUENCE [LARGE SCALE GENOMIC DNA]</scope>
    <source>
        <strain evidence="8 9">JCM 16418</strain>
    </source>
</reference>
<keyword evidence="5" id="KW-0456">Lyase</keyword>
<evidence type="ECO:0000256" key="5">
    <source>
        <dbReference type="ARBA" id="ARBA00023239"/>
    </source>
</evidence>
<dbReference type="SUPFAM" id="SSF53383">
    <property type="entry name" value="PLP-dependent transferases"/>
    <property type="match status" value="1"/>
</dbReference>
<evidence type="ECO:0000256" key="2">
    <source>
        <dbReference type="ARBA" id="ARBA00010671"/>
    </source>
</evidence>
<gene>
    <name evidence="8" type="ORF">JCM16418_4845</name>
</gene>
<keyword evidence="9" id="KW-1185">Reference proteome</keyword>
<dbReference type="eggNOG" id="COG1982">
    <property type="taxonomic scope" value="Bacteria"/>
</dbReference>
<comment type="caution">
    <text evidence="8">The sequence shown here is derived from an EMBL/GenBank/DDBJ whole genome shotgun (WGS) entry which is preliminary data.</text>
</comment>
<dbReference type="Gene3D" id="3.90.105.10">
    <property type="entry name" value="Molybdopterin biosynthesis moea protein, domain 2"/>
    <property type="match status" value="1"/>
</dbReference>
<accession>W7YTX0</accession>
<evidence type="ECO:0000259" key="6">
    <source>
        <dbReference type="Pfam" id="PF01276"/>
    </source>
</evidence>
<dbReference type="InterPro" id="IPR015421">
    <property type="entry name" value="PyrdxlP-dep_Trfase_major"/>
</dbReference>
<dbReference type="InterPro" id="IPR008286">
    <property type="entry name" value="Prn/Lys/Arg_de-COase_C"/>
</dbReference>
<dbReference type="AlphaFoldDB" id="W7YTX0"/>
<dbReference type="Pfam" id="PF01276">
    <property type="entry name" value="OKR_DC_1"/>
    <property type="match status" value="1"/>
</dbReference>
<keyword evidence="4" id="KW-0663">Pyridoxal phosphate</keyword>
<dbReference type="RefSeq" id="WP_052020667.1">
    <property type="nucleotide sequence ID" value="NZ_BAVZ01000030.1"/>
</dbReference>
<dbReference type="EMBL" id="BAVZ01000030">
    <property type="protein sequence ID" value="GAF10628.1"/>
    <property type="molecule type" value="Genomic_DNA"/>
</dbReference>
<dbReference type="STRING" id="1236976.JCM16418_4845"/>
<comment type="similarity">
    <text evidence="2">Belongs to the Orn/Lys/Arg decarboxylase class-I family.</text>
</comment>
<name>W7YTX0_9BACL</name>
<dbReference type="InterPro" id="IPR015424">
    <property type="entry name" value="PyrdxlP-dep_Trfase"/>
</dbReference>
<keyword evidence="3" id="KW-0210">Decarboxylase</keyword>
<dbReference type="Pfam" id="PF03711">
    <property type="entry name" value="OKR_DC_1_C"/>
    <property type="match status" value="1"/>
</dbReference>
<proteinExistence type="inferred from homology"/>
<evidence type="ECO:0000259" key="7">
    <source>
        <dbReference type="Pfam" id="PF03711"/>
    </source>
</evidence>
<dbReference type="GO" id="GO:0016831">
    <property type="term" value="F:carboxy-lyase activity"/>
    <property type="evidence" value="ECO:0007669"/>
    <property type="project" value="UniProtKB-KW"/>
</dbReference>
<feature type="domain" description="Orn/Lys/Arg decarboxylase C-terminal" evidence="7">
    <location>
        <begin position="444"/>
        <end position="493"/>
    </location>
</feature>
<organism evidence="8 9">
    <name type="scientific">Paenibacillus pini JCM 16418</name>
    <dbReference type="NCBI Taxonomy" id="1236976"/>
    <lineage>
        <taxon>Bacteria</taxon>
        <taxon>Bacillati</taxon>
        <taxon>Bacillota</taxon>
        <taxon>Bacilli</taxon>
        <taxon>Bacillales</taxon>
        <taxon>Paenibacillaceae</taxon>
        <taxon>Paenibacillus</taxon>
    </lineage>
</organism>
<dbReference type="InterPro" id="IPR036633">
    <property type="entry name" value="Prn/Lys/Arg_de-COase_C_sf"/>
</dbReference>
<evidence type="ECO:0000313" key="9">
    <source>
        <dbReference type="Proteomes" id="UP000019364"/>
    </source>
</evidence>
<dbReference type="PANTHER" id="PTHR43277:SF3">
    <property type="entry name" value="DECARBOXYLASE, PUTATIVE-RELATED"/>
    <property type="match status" value="1"/>
</dbReference>
<evidence type="ECO:0000256" key="1">
    <source>
        <dbReference type="ARBA" id="ARBA00001933"/>
    </source>
</evidence>
<dbReference type="Proteomes" id="UP000019364">
    <property type="component" value="Unassembled WGS sequence"/>
</dbReference>
<dbReference type="CDD" id="cd00615">
    <property type="entry name" value="Orn_deC_like"/>
    <property type="match status" value="1"/>
</dbReference>
<protein>
    <submittedName>
        <fullName evidence="8">Arginine decarboxylase</fullName>
    </submittedName>
</protein>
<dbReference type="PANTHER" id="PTHR43277">
    <property type="entry name" value="ARGININE DECARBOXYLASE"/>
    <property type="match status" value="1"/>
</dbReference>
<evidence type="ECO:0000313" key="8">
    <source>
        <dbReference type="EMBL" id="GAF10628.1"/>
    </source>
</evidence>
<comment type="cofactor">
    <cofactor evidence="1">
        <name>pyridoxal 5'-phosphate</name>
        <dbReference type="ChEBI" id="CHEBI:597326"/>
    </cofactor>
</comment>
<feature type="domain" description="Orn/Lys/Arg decarboxylases family 1 pyridoxal-P attachment site" evidence="6">
    <location>
        <begin position="2"/>
        <end position="379"/>
    </location>
</feature>
<dbReference type="SUPFAM" id="SSF55904">
    <property type="entry name" value="Ornithine decarboxylase C-terminal domain"/>
    <property type="match status" value="1"/>
</dbReference>
<evidence type="ECO:0000256" key="3">
    <source>
        <dbReference type="ARBA" id="ARBA00022793"/>
    </source>
</evidence>
<dbReference type="Gene3D" id="3.40.640.10">
    <property type="entry name" value="Type I PLP-dependent aspartate aminotransferase-like (Major domain)"/>
    <property type="match status" value="1"/>
</dbReference>
<dbReference type="InterPro" id="IPR000310">
    <property type="entry name" value="Orn/Lys/Arg_deCO2ase_major_dom"/>
</dbReference>